<comment type="caution">
    <text evidence="2">The sequence shown here is derived from an EMBL/GenBank/DDBJ whole genome shotgun (WGS) entry which is preliminary data.</text>
</comment>
<dbReference type="PANTHER" id="PTHR15703">
    <property type="entry name" value="RIKEN CDNA 4931406P16 GENE"/>
    <property type="match status" value="1"/>
</dbReference>
<name>A0ABV0RAG3_9TELE</name>
<feature type="region of interest" description="Disordered" evidence="1">
    <location>
        <begin position="159"/>
        <end position="182"/>
    </location>
</feature>
<feature type="compositionally biased region" description="Low complexity" evidence="1">
    <location>
        <begin position="61"/>
        <end position="77"/>
    </location>
</feature>
<feature type="region of interest" description="Disordered" evidence="1">
    <location>
        <begin position="56"/>
        <end position="78"/>
    </location>
</feature>
<sequence>FARYVAGVSQAMQQKRQAQHIRRPSNTRSNWPMPDEQHRTWSHPEYFEGEAVNSGWAANQGDSASSSDETSSANGDSLFSMFSGPDLVAAVKQRRKHSCGEPEVCTLPSPPLHHIGDDNQMNLPPSSQWSDSMQMLQSPVWSNASDCSTSTGISSGFPFTQQQQPQQQQHKPMTKGYKSFPLKHEHRPSYLHQY</sequence>
<proteinExistence type="predicted"/>
<gene>
    <name evidence="2" type="ORF">XENOCAPTIV_016664</name>
</gene>
<dbReference type="Proteomes" id="UP001434883">
    <property type="component" value="Unassembled WGS sequence"/>
</dbReference>
<dbReference type="InterPro" id="IPR043385">
    <property type="entry name" value="GARRE1"/>
</dbReference>
<feature type="non-terminal residue" evidence="2">
    <location>
        <position position="1"/>
    </location>
</feature>
<organism evidence="2 3">
    <name type="scientific">Xenoophorus captivus</name>
    <dbReference type="NCBI Taxonomy" id="1517983"/>
    <lineage>
        <taxon>Eukaryota</taxon>
        <taxon>Metazoa</taxon>
        <taxon>Chordata</taxon>
        <taxon>Craniata</taxon>
        <taxon>Vertebrata</taxon>
        <taxon>Euteleostomi</taxon>
        <taxon>Actinopterygii</taxon>
        <taxon>Neopterygii</taxon>
        <taxon>Teleostei</taxon>
        <taxon>Neoteleostei</taxon>
        <taxon>Acanthomorphata</taxon>
        <taxon>Ovalentaria</taxon>
        <taxon>Atherinomorphae</taxon>
        <taxon>Cyprinodontiformes</taxon>
        <taxon>Goodeidae</taxon>
        <taxon>Xenoophorus</taxon>
    </lineage>
</organism>
<evidence type="ECO:0000313" key="2">
    <source>
        <dbReference type="EMBL" id="MEQ2204666.1"/>
    </source>
</evidence>
<feature type="region of interest" description="Disordered" evidence="1">
    <location>
        <begin position="1"/>
        <end position="39"/>
    </location>
</feature>
<keyword evidence="3" id="KW-1185">Reference proteome</keyword>
<dbReference type="PANTHER" id="PTHR15703:SF3">
    <property type="entry name" value="GRANULE ASSOCIATED RAC AND RHOG EFFECTOR PROTEIN 1"/>
    <property type="match status" value="1"/>
</dbReference>
<accession>A0ABV0RAG3</accession>
<evidence type="ECO:0000313" key="3">
    <source>
        <dbReference type="Proteomes" id="UP001434883"/>
    </source>
</evidence>
<protein>
    <submittedName>
        <fullName evidence="2">Uncharacterized protein</fullName>
    </submittedName>
</protein>
<reference evidence="2 3" key="1">
    <citation type="submission" date="2021-06" db="EMBL/GenBank/DDBJ databases">
        <authorList>
            <person name="Palmer J.M."/>
        </authorList>
    </citation>
    <scope>NUCLEOTIDE SEQUENCE [LARGE SCALE GENOMIC DNA]</scope>
    <source>
        <strain evidence="2 3">XC_2019</strain>
        <tissue evidence="2">Muscle</tissue>
    </source>
</reference>
<dbReference type="EMBL" id="JAHRIN010037071">
    <property type="protein sequence ID" value="MEQ2204666.1"/>
    <property type="molecule type" value="Genomic_DNA"/>
</dbReference>
<evidence type="ECO:0000256" key="1">
    <source>
        <dbReference type="SAM" id="MobiDB-lite"/>
    </source>
</evidence>